<keyword evidence="2" id="KW-1185">Reference proteome</keyword>
<dbReference type="EMBL" id="JAACXV010014387">
    <property type="protein sequence ID" value="KAF7267795.1"/>
    <property type="molecule type" value="Genomic_DNA"/>
</dbReference>
<evidence type="ECO:0000313" key="1">
    <source>
        <dbReference type="EMBL" id="KAF7267795.1"/>
    </source>
</evidence>
<name>A0A834M5P3_RHYFE</name>
<comment type="caution">
    <text evidence="1">The sequence shown here is derived from an EMBL/GenBank/DDBJ whole genome shotgun (WGS) entry which is preliminary data.</text>
</comment>
<accession>A0A834M5P3</accession>
<sequence>MEQSLPNGNSSGNKYPIRLEKVWNNKCSSWKWRSRIFNSSPIGISRKRKPKSSADLYVKLSLDQTRDLSCSEVVFLALDEFLKGYRKRVEIKIKFVQINLKQIK</sequence>
<gene>
    <name evidence="1" type="ORF">GWI33_019032</name>
</gene>
<evidence type="ECO:0000313" key="2">
    <source>
        <dbReference type="Proteomes" id="UP000625711"/>
    </source>
</evidence>
<protein>
    <submittedName>
        <fullName evidence="1">Uncharacterized protein</fullName>
    </submittedName>
</protein>
<organism evidence="1 2">
    <name type="scientific">Rhynchophorus ferrugineus</name>
    <name type="common">Red palm weevil</name>
    <name type="synonym">Curculio ferrugineus</name>
    <dbReference type="NCBI Taxonomy" id="354439"/>
    <lineage>
        <taxon>Eukaryota</taxon>
        <taxon>Metazoa</taxon>
        <taxon>Ecdysozoa</taxon>
        <taxon>Arthropoda</taxon>
        <taxon>Hexapoda</taxon>
        <taxon>Insecta</taxon>
        <taxon>Pterygota</taxon>
        <taxon>Neoptera</taxon>
        <taxon>Endopterygota</taxon>
        <taxon>Coleoptera</taxon>
        <taxon>Polyphaga</taxon>
        <taxon>Cucujiformia</taxon>
        <taxon>Curculionidae</taxon>
        <taxon>Dryophthorinae</taxon>
        <taxon>Rhynchophorus</taxon>
    </lineage>
</organism>
<dbReference type="Proteomes" id="UP000625711">
    <property type="component" value="Unassembled WGS sequence"/>
</dbReference>
<dbReference type="AlphaFoldDB" id="A0A834M5P3"/>
<proteinExistence type="predicted"/>
<reference evidence="1" key="1">
    <citation type="submission" date="2020-08" db="EMBL/GenBank/DDBJ databases">
        <title>Genome sequencing and assembly of the red palm weevil Rhynchophorus ferrugineus.</title>
        <authorList>
            <person name="Dias G.B."/>
            <person name="Bergman C.M."/>
            <person name="Manee M."/>
        </authorList>
    </citation>
    <scope>NUCLEOTIDE SEQUENCE</scope>
    <source>
        <strain evidence="1">AA-2017</strain>
        <tissue evidence="1">Whole larva</tissue>
    </source>
</reference>